<comment type="caution">
    <text evidence="6">The sequence shown here is derived from an EMBL/GenBank/DDBJ whole genome shotgun (WGS) entry which is preliminary data.</text>
</comment>
<keyword evidence="3" id="KW-0238">DNA-binding</keyword>
<gene>
    <name evidence="6" type="ORF">C0Z19_12165</name>
</gene>
<dbReference type="GO" id="GO:0003700">
    <property type="term" value="F:DNA-binding transcription factor activity"/>
    <property type="evidence" value="ECO:0007669"/>
    <property type="project" value="InterPro"/>
</dbReference>
<dbReference type="InterPro" id="IPR036388">
    <property type="entry name" value="WH-like_DNA-bd_sf"/>
</dbReference>
<evidence type="ECO:0000256" key="2">
    <source>
        <dbReference type="ARBA" id="ARBA00023015"/>
    </source>
</evidence>
<dbReference type="InterPro" id="IPR036390">
    <property type="entry name" value="WH_DNA-bd_sf"/>
</dbReference>
<name>A0A2N7W6R3_9BURK</name>
<keyword evidence="7" id="KW-1185">Reference proteome</keyword>
<dbReference type="PANTHER" id="PTHR30346:SF17">
    <property type="entry name" value="LYSR FAMILY TRANSCRIPTIONAL REGULATOR"/>
    <property type="match status" value="1"/>
</dbReference>
<reference evidence="6 7" key="1">
    <citation type="submission" date="2018-01" db="EMBL/GenBank/DDBJ databases">
        <title>Whole genome analyses suggest that Burkholderia sensu lato contains two further novel genera in the rhizoxinica-symbiotica group Mycetohabitans gen. nov., and Trinickia gen. nov.: implications for the evolution of diazotrophy and nodulation in the Burkholderiaceae.</title>
        <authorList>
            <person name="Estrada-de los Santos P."/>
            <person name="Palmer M."/>
            <person name="Chavez-Ramirez B."/>
            <person name="Beukes C."/>
            <person name="Steenkamp E.T."/>
            <person name="Hirsch A.M."/>
            <person name="Manyaka P."/>
            <person name="Maluk M."/>
            <person name="Lafos M."/>
            <person name="Crook M."/>
            <person name="Gross E."/>
            <person name="Simon M.F."/>
            <person name="Bueno dos Reis Junior F."/>
            <person name="Poole P.S."/>
            <person name="Venter S.N."/>
            <person name="James E.K."/>
        </authorList>
    </citation>
    <scope>NUCLEOTIDE SEQUENCE [LARGE SCALE GENOMIC DNA]</scope>
    <source>
        <strain evidence="6 7">GP25-8</strain>
    </source>
</reference>
<evidence type="ECO:0000313" key="7">
    <source>
        <dbReference type="Proteomes" id="UP000235347"/>
    </source>
</evidence>
<dbReference type="EMBL" id="PNYB01000008">
    <property type="protein sequence ID" value="PMS25100.1"/>
    <property type="molecule type" value="Genomic_DNA"/>
</dbReference>
<dbReference type="PANTHER" id="PTHR30346">
    <property type="entry name" value="TRANSCRIPTIONAL DUAL REGULATOR HCAR-RELATED"/>
    <property type="match status" value="1"/>
</dbReference>
<dbReference type="FunFam" id="1.10.10.10:FF:000001">
    <property type="entry name" value="LysR family transcriptional regulator"/>
    <property type="match status" value="1"/>
</dbReference>
<keyword evidence="4" id="KW-0804">Transcription</keyword>
<evidence type="ECO:0000313" key="6">
    <source>
        <dbReference type="EMBL" id="PMS25100.1"/>
    </source>
</evidence>
<dbReference type="Proteomes" id="UP000235347">
    <property type="component" value="Unassembled WGS sequence"/>
</dbReference>
<evidence type="ECO:0000256" key="1">
    <source>
        <dbReference type="ARBA" id="ARBA00009437"/>
    </source>
</evidence>
<dbReference type="InterPro" id="IPR005119">
    <property type="entry name" value="LysR_subst-bd"/>
</dbReference>
<evidence type="ECO:0000256" key="4">
    <source>
        <dbReference type="ARBA" id="ARBA00023163"/>
    </source>
</evidence>
<dbReference type="Gene3D" id="3.40.190.10">
    <property type="entry name" value="Periplasmic binding protein-like II"/>
    <property type="match status" value="2"/>
</dbReference>
<dbReference type="CDD" id="cd08414">
    <property type="entry name" value="PBP2_LTTR_aromatics_like"/>
    <property type="match status" value="1"/>
</dbReference>
<dbReference type="AlphaFoldDB" id="A0A2N7W6R3"/>
<comment type="similarity">
    <text evidence="1">Belongs to the LysR transcriptional regulatory family.</text>
</comment>
<evidence type="ECO:0000259" key="5">
    <source>
        <dbReference type="PROSITE" id="PS50931"/>
    </source>
</evidence>
<evidence type="ECO:0000256" key="3">
    <source>
        <dbReference type="ARBA" id="ARBA00023125"/>
    </source>
</evidence>
<dbReference type="InterPro" id="IPR000847">
    <property type="entry name" value="LysR_HTH_N"/>
</dbReference>
<dbReference type="SUPFAM" id="SSF53850">
    <property type="entry name" value="Periplasmic binding protein-like II"/>
    <property type="match status" value="1"/>
</dbReference>
<dbReference type="Gene3D" id="1.10.10.10">
    <property type="entry name" value="Winged helix-like DNA-binding domain superfamily/Winged helix DNA-binding domain"/>
    <property type="match status" value="1"/>
</dbReference>
<keyword evidence="2" id="KW-0805">Transcription regulation</keyword>
<dbReference type="SUPFAM" id="SSF46785">
    <property type="entry name" value="Winged helix' DNA-binding domain"/>
    <property type="match status" value="1"/>
</dbReference>
<feature type="domain" description="HTH lysR-type" evidence="5">
    <location>
        <begin position="1"/>
        <end position="58"/>
    </location>
</feature>
<dbReference type="GO" id="GO:0003677">
    <property type="term" value="F:DNA binding"/>
    <property type="evidence" value="ECO:0007669"/>
    <property type="project" value="UniProtKB-KW"/>
</dbReference>
<dbReference type="Pfam" id="PF03466">
    <property type="entry name" value="LysR_substrate"/>
    <property type="match status" value="1"/>
</dbReference>
<accession>A0A2N7W6R3</accession>
<dbReference type="PROSITE" id="PS50931">
    <property type="entry name" value="HTH_LYSR"/>
    <property type="match status" value="1"/>
</dbReference>
<proteinExistence type="inferred from homology"/>
<sequence>MNLRQIRYFCEIVTSGSAAAAAARLHVAPTAISMQLAMLESDLGGELFDRSRRPMSLTALGRYFHPRAKALLAEAVGLEEETRDVAAGRSGVLSIGYTRSSIFTILPRALRAFRSTHPRVKIELITLLSEHQYEQLLNGRIQVGISRYLGAVEPLDGFTFTPLIDEPFVVALPSGHRLCRRKSIRAAELVDDDFIAYPKDPQSRFAEHTRSLLREAGLEKVAAYEANDIHTALGMVASGLGFSLVGESVGACSRTDVSFVRVADISATARVMAVTSAGEPSKVVSAFLDALSATTTGR</sequence>
<dbReference type="GO" id="GO:0032993">
    <property type="term" value="C:protein-DNA complex"/>
    <property type="evidence" value="ECO:0007669"/>
    <property type="project" value="TreeGrafter"/>
</dbReference>
<protein>
    <submittedName>
        <fullName evidence="6">LysR family transcriptional regulator</fullName>
    </submittedName>
</protein>
<dbReference type="Pfam" id="PF00126">
    <property type="entry name" value="HTH_1"/>
    <property type="match status" value="1"/>
</dbReference>
<organism evidence="6 7">
    <name type="scientific">Trinickia soli</name>
    <dbReference type="NCBI Taxonomy" id="380675"/>
    <lineage>
        <taxon>Bacteria</taxon>
        <taxon>Pseudomonadati</taxon>
        <taxon>Pseudomonadota</taxon>
        <taxon>Betaproteobacteria</taxon>
        <taxon>Burkholderiales</taxon>
        <taxon>Burkholderiaceae</taxon>
        <taxon>Trinickia</taxon>
    </lineage>
</organism>